<evidence type="ECO:0000256" key="2">
    <source>
        <dbReference type="ARBA" id="ARBA00022475"/>
    </source>
</evidence>
<dbReference type="InterPro" id="IPR011130">
    <property type="entry name" value="SecA_preprotein_X-link_dom"/>
</dbReference>
<dbReference type="InterPro" id="IPR036670">
    <property type="entry name" value="SecA_X-link_sf"/>
</dbReference>
<dbReference type="PANTHER" id="PTHR30612:SF0">
    <property type="entry name" value="CHLOROPLAST PROTEIN-TRANSPORTING ATPASE"/>
    <property type="match status" value="1"/>
</dbReference>
<gene>
    <name evidence="10" type="ORF">QX249_09420</name>
</gene>
<dbReference type="InterPro" id="IPR044722">
    <property type="entry name" value="SecA_SF2_C"/>
</dbReference>
<keyword evidence="4" id="KW-0067">ATP-binding</keyword>
<dbReference type="InterPro" id="IPR011115">
    <property type="entry name" value="SecA_DEAD"/>
</dbReference>
<reference evidence="10" key="1">
    <citation type="submission" date="2023-06" db="EMBL/GenBank/DDBJ databases">
        <title>Genomic Diversity of Vibrio spp. and Metagenomic Analysis of Pathogens in Florida Gulf Coastal Waters Following Hurricane Ian.</title>
        <authorList>
            <person name="Brumfield K.D."/>
        </authorList>
    </citation>
    <scope>NUCLEOTIDE SEQUENCE</scope>
    <source>
        <strain evidence="10">WBS2B-138</strain>
    </source>
</reference>
<dbReference type="RefSeq" id="WP_311019655.1">
    <property type="nucleotide sequence ID" value="NZ_JAUHGG010000003.1"/>
</dbReference>
<dbReference type="SMART" id="SM00957">
    <property type="entry name" value="SecA_DEAD"/>
    <property type="match status" value="1"/>
</dbReference>
<dbReference type="SUPFAM" id="SSF81886">
    <property type="entry name" value="Helical scaffold and wing domains of SecA"/>
    <property type="match status" value="1"/>
</dbReference>
<dbReference type="Proteomes" id="UP001253193">
    <property type="component" value="Unassembled WGS sequence"/>
</dbReference>
<keyword evidence="5" id="KW-0653">Protein transport</keyword>
<evidence type="ECO:0000256" key="7">
    <source>
        <dbReference type="ARBA" id="ARBA00023010"/>
    </source>
</evidence>
<dbReference type="Pfam" id="PF07517">
    <property type="entry name" value="SecA_DEAD"/>
    <property type="match status" value="1"/>
</dbReference>
<dbReference type="GO" id="GO:0017038">
    <property type="term" value="P:protein import"/>
    <property type="evidence" value="ECO:0007669"/>
    <property type="project" value="InterPro"/>
</dbReference>
<name>A0AAW8PZV7_VIBPH</name>
<dbReference type="AlphaFoldDB" id="A0AAW8PZV7"/>
<dbReference type="GO" id="GO:0006605">
    <property type="term" value="P:protein targeting"/>
    <property type="evidence" value="ECO:0007669"/>
    <property type="project" value="InterPro"/>
</dbReference>
<sequence>MFDIITKLKLSKFERLAESIITRSKSLFDRNNDELIHMLSSSKELEVYAALIVLAERAVGLKPFKVQVMAALSCSDGHVIDMKTGEGKTLVAAMSSIVLVKKGFVVNVATANKYLADRDFVTMKPLFDLCGVNVSRLSGSEHGSKSANVYYTHLTEEGCLSWLADHLASELSSISHPQLLGASDVKTALIIDEIDHSLIDSSGVNYSIVSNLEIGSFYQQIAELCKQTGHKSEFTNVDKHGDYEFTEDFYQFVENLFIESGLASSHVDLYGDAYELMIHFRSAYTAFYILHESKDYVVKSERIHRIDRKSGRLIDGGFLGTVSAYLSYKHGIPIPNSNLEIVSCALPHYVKSFDLLSGMSGTASLNSLELKHSYGVHTLSIPTNVPTQRVDHGHILFSSQESLKDNVTKFLCKASREQRPALVICDNEAQADTIANLLTQKAVNVTLLTSSNVEQEADILSHAGEFGSMIVTTRMCGRGTDIVCEDKERGLLIVVIGMGLTKNDDQQVIGRTGRQGAKGDTYFCLSLEDEQFQSRSGAALTNSLLVNLVQDDISDIDYHISGATTRLIEKLQKQSLSIMRERRKRVSLYNNPIDSQLKLLMQKRESILFSANPVEMLYGMAPSKVESHKKLIEHYEFALGKDVLASCIRKGMAEGLTKSWNRHHVNLVNIKLDTSSNAQAASNINNFKKSCFEAFSAFAGTVNLDIFEYTITFLNKEAAKKMASSAYLPVGIY</sequence>
<evidence type="ECO:0000256" key="1">
    <source>
        <dbReference type="ARBA" id="ARBA00022448"/>
    </source>
</evidence>
<evidence type="ECO:0000256" key="8">
    <source>
        <dbReference type="ARBA" id="ARBA00023136"/>
    </source>
</evidence>
<dbReference type="SMART" id="SM00958">
    <property type="entry name" value="SecA_PP_bind"/>
    <property type="match status" value="1"/>
</dbReference>
<dbReference type="Gene3D" id="3.40.50.300">
    <property type="entry name" value="P-loop containing nucleotide triphosphate hydrolases"/>
    <property type="match status" value="2"/>
</dbReference>
<evidence type="ECO:0000256" key="5">
    <source>
        <dbReference type="ARBA" id="ARBA00022927"/>
    </source>
</evidence>
<dbReference type="InterPro" id="IPR014018">
    <property type="entry name" value="SecA_motor_DEAD"/>
</dbReference>
<keyword evidence="1" id="KW-0813">Transport</keyword>
<dbReference type="GO" id="GO:0016020">
    <property type="term" value="C:membrane"/>
    <property type="evidence" value="ECO:0007669"/>
    <property type="project" value="InterPro"/>
</dbReference>
<feature type="domain" description="SecA family profile" evidence="9">
    <location>
        <begin position="1"/>
        <end position="557"/>
    </location>
</feature>
<evidence type="ECO:0000256" key="6">
    <source>
        <dbReference type="ARBA" id="ARBA00022967"/>
    </source>
</evidence>
<evidence type="ECO:0000259" key="9">
    <source>
        <dbReference type="PROSITE" id="PS51196"/>
    </source>
</evidence>
<evidence type="ECO:0000313" key="11">
    <source>
        <dbReference type="Proteomes" id="UP001253193"/>
    </source>
</evidence>
<protein>
    <recommendedName>
        <fullName evidence="9">SecA family profile domain-containing protein</fullName>
    </recommendedName>
</protein>
<keyword evidence="7" id="KW-0811">Translocation</keyword>
<organism evidence="10 11">
    <name type="scientific">Vibrio parahaemolyticus</name>
    <dbReference type="NCBI Taxonomy" id="670"/>
    <lineage>
        <taxon>Bacteria</taxon>
        <taxon>Pseudomonadati</taxon>
        <taxon>Pseudomonadota</taxon>
        <taxon>Gammaproteobacteria</taxon>
        <taxon>Vibrionales</taxon>
        <taxon>Vibrionaceae</taxon>
        <taxon>Vibrio</taxon>
    </lineage>
</organism>
<dbReference type="PRINTS" id="PR00906">
    <property type="entry name" value="SECA"/>
</dbReference>
<keyword evidence="3" id="KW-0547">Nucleotide-binding</keyword>
<dbReference type="Gene3D" id="3.90.1440.10">
    <property type="entry name" value="SecA, preprotein cross-linking domain"/>
    <property type="match status" value="1"/>
</dbReference>
<proteinExistence type="predicted"/>
<evidence type="ECO:0000313" key="10">
    <source>
        <dbReference type="EMBL" id="MDS1820874.1"/>
    </source>
</evidence>
<dbReference type="InterPro" id="IPR000185">
    <property type="entry name" value="SecA"/>
</dbReference>
<dbReference type="Pfam" id="PF21090">
    <property type="entry name" value="P-loop_SecA"/>
    <property type="match status" value="1"/>
</dbReference>
<dbReference type="Pfam" id="PF01043">
    <property type="entry name" value="SecA_PP_bind"/>
    <property type="match status" value="1"/>
</dbReference>
<dbReference type="InterPro" id="IPR036266">
    <property type="entry name" value="SecA_Wing/Scaffold_sf"/>
</dbReference>
<dbReference type="GO" id="GO:0006886">
    <property type="term" value="P:intracellular protein transport"/>
    <property type="evidence" value="ECO:0007669"/>
    <property type="project" value="InterPro"/>
</dbReference>
<dbReference type="SUPFAM" id="SSF52540">
    <property type="entry name" value="P-loop containing nucleoside triphosphate hydrolases"/>
    <property type="match status" value="2"/>
</dbReference>
<dbReference type="SUPFAM" id="SSF81767">
    <property type="entry name" value="Pre-protein crosslinking domain of SecA"/>
    <property type="match status" value="1"/>
</dbReference>
<evidence type="ECO:0000256" key="4">
    <source>
        <dbReference type="ARBA" id="ARBA00022840"/>
    </source>
</evidence>
<evidence type="ECO:0000256" key="3">
    <source>
        <dbReference type="ARBA" id="ARBA00022741"/>
    </source>
</evidence>
<comment type="caution">
    <text evidence="10">The sequence shown here is derived from an EMBL/GenBank/DDBJ whole genome shotgun (WGS) entry which is preliminary data.</text>
</comment>
<keyword evidence="6" id="KW-1278">Translocase</keyword>
<keyword evidence="8" id="KW-0472">Membrane</keyword>
<accession>A0AAW8PZV7</accession>
<dbReference type="GO" id="GO:0005524">
    <property type="term" value="F:ATP binding"/>
    <property type="evidence" value="ECO:0007669"/>
    <property type="project" value="UniProtKB-KW"/>
</dbReference>
<keyword evidence="2" id="KW-1003">Cell membrane</keyword>
<dbReference type="PROSITE" id="PS51196">
    <property type="entry name" value="SECA_MOTOR_DEAD"/>
    <property type="match status" value="1"/>
</dbReference>
<dbReference type="PANTHER" id="PTHR30612">
    <property type="entry name" value="SECA INNER MEMBRANE COMPONENT OF SEC PROTEIN SECRETION SYSTEM"/>
    <property type="match status" value="1"/>
</dbReference>
<dbReference type="InterPro" id="IPR027417">
    <property type="entry name" value="P-loop_NTPase"/>
</dbReference>
<dbReference type="EMBL" id="JAUHGG010000003">
    <property type="protein sequence ID" value="MDS1820874.1"/>
    <property type="molecule type" value="Genomic_DNA"/>
</dbReference>